<dbReference type="Gene3D" id="1.10.10.2840">
    <property type="entry name" value="PucR C-terminal helix-turn-helix domain"/>
    <property type="match status" value="1"/>
</dbReference>
<evidence type="ECO:0000313" key="5">
    <source>
        <dbReference type="EMBL" id="QVI63638.1"/>
    </source>
</evidence>
<accession>A0ABX8D873</accession>
<dbReference type="PANTHER" id="PTHR33744:SF1">
    <property type="entry name" value="DNA-BINDING TRANSCRIPTIONAL ACTIVATOR ADER"/>
    <property type="match status" value="1"/>
</dbReference>
<dbReference type="Pfam" id="PF17853">
    <property type="entry name" value="GGDEF_2"/>
    <property type="match status" value="1"/>
</dbReference>
<organism evidence="5 6">
    <name type="scientific">Cellulomonas wangleii</name>
    <dbReference type="NCBI Taxonomy" id="2816956"/>
    <lineage>
        <taxon>Bacteria</taxon>
        <taxon>Bacillati</taxon>
        <taxon>Actinomycetota</taxon>
        <taxon>Actinomycetes</taxon>
        <taxon>Micrococcales</taxon>
        <taxon>Cellulomonadaceae</taxon>
        <taxon>Cellulomonas</taxon>
    </lineage>
</organism>
<keyword evidence="6" id="KW-1185">Reference proteome</keyword>
<proteinExistence type="inferred from homology"/>
<dbReference type="InterPro" id="IPR042070">
    <property type="entry name" value="PucR_C-HTH_sf"/>
</dbReference>
<feature type="domain" description="CdaR GGDEF-like" evidence="4">
    <location>
        <begin position="272"/>
        <end position="381"/>
    </location>
</feature>
<dbReference type="RefSeq" id="WP_207341453.1">
    <property type="nucleotide sequence ID" value="NZ_CP074405.1"/>
</dbReference>
<protein>
    <submittedName>
        <fullName evidence="5">PucR family transcriptional regulator ligand-binding domain-containing protein</fullName>
    </submittedName>
</protein>
<comment type="similarity">
    <text evidence="1">Belongs to the CdaR family.</text>
</comment>
<evidence type="ECO:0000256" key="1">
    <source>
        <dbReference type="ARBA" id="ARBA00006754"/>
    </source>
</evidence>
<gene>
    <name evidence="5" type="ORF">KG103_07280</name>
</gene>
<dbReference type="Pfam" id="PF13556">
    <property type="entry name" value="HTH_30"/>
    <property type="match status" value="1"/>
</dbReference>
<dbReference type="Proteomes" id="UP000677804">
    <property type="component" value="Chromosome"/>
</dbReference>
<feature type="domain" description="Purine catabolism PurC-like" evidence="2">
    <location>
        <begin position="8"/>
        <end position="125"/>
    </location>
</feature>
<feature type="domain" description="PucR C-terminal helix-turn-helix" evidence="3">
    <location>
        <begin position="431"/>
        <end position="488"/>
    </location>
</feature>
<evidence type="ECO:0000259" key="2">
    <source>
        <dbReference type="Pfam" id="PF07905"/>
    </source>
</evidence>
<dbReference type="InterPro" id="IPR041522">
    <property type="entry name" value="CdaR_GGDEF"/>
</dbReference>
<dbReference type="EMBL" id="CP074405">
    <property type="protein sequence ID" value="QVI63638.1"/>
    <property type="molecule type" value="Genomic_DNA"/>
</dbReference>
<name>A0ABX8D873_9CELL</name>
<reference evidence="5 6" key="1">
    <citation type="submission" date="2021-05" db="EMBL/GenBank/DDBJ databases">
        <title>Novel species in genus Cellulomonas.</title>
        <authorList>
            <person name="Zhang G."/>
        </authorList>
    </citation>
    <scope>NUCLEOTIDE SEQUENCE [LARGE SCALE GENOMIC DNA]</scope>
    <source>
        <strain evidence="6">zg-ZUI222</strain>
    </source>
</reference>
<dbReference type="InterPro" id="IPR012914">
    <property type="entry name" value="PucR_dom"/>
</dbReference>
<dbReference type="Pfam" id="PF07905">
    <property type="entry name" value="PucR"/>
    <property type="match status" value="1"/>
</dbReference>
<evidence type="ECO:0000259" key="3">
    <source>
        <dbReference type="Pfam" id="PF13556"/>
    </source>
</evidence>
<dbReference type="PANTHER" id="PTHR33744">
    <property type="entry name" value="CARBOHYDRATE DIACID REGULATOR"/>
    <property type="match status" value="1"/>
</dbReference>
<sequence length="495" mass="52906">MATLTVRDVLTLAPLRGAYVLAGDAGVDRLVSGVNVMEVPDIEPYIKPGELLLTTAYPVRETPDRLVELLRLLHARGLAALAIKPLRYLDQLPDRFADLADELAFPVLVVPGDTSFNEVIAAVLAVVLAEHDAEPAHDEVIRERLTGIALAGGGLDEIARTLSGALARTVTVLADDPLALGRSPQVPEQSRGAGAVAPPAGRWEFPVTVAGVRRGRVLVGGEAEPTLAQRRLVRQACFAAGMHIAQALASIELDRRLRVVFLEELVTAPGADPDALAQRARLFGWELAGTSVVVVAACTTAPSERDLQAAARRALGPHAVAWQRGTQVVAIMPARGQPEEAFRQALVRAGAGATVVASGRPAPALTALPESHATAQEALHIAGVTRRTTARHADLGFERLVMSLPPDRLRDFVEDQIGPLLRHDAQVDGDLSRTLEVFLGLGNAAEAARRLFVHYNTMKHRLQRIGDLLDADLHDPRTRTALALALEAHRLLGPP</sequence>
<dbReference type="InterPro" id="IPR025736">
    <property type="entry name" value="PucR_C-HTH_dom"/>
</dbReference>
<evidence type="ECO:0000259" key="4">
    <source>
        <dbReference type="Pfam" id="PF17853"/>
    </source>
</evidence>
<dbReference type="InterPro" id="IPR051448">
    <property type="entry name" value="CdaR-like_regulators"/>
</dbReference>
<evidence type="ECO:0000313" key="6">
    <source>
        <dbReference type="Proteomes" id="UP000677804"/>
    </source>
</evidence>